<evidence type="ECO:0000256" key="3">
    <source>
        <dbReference type="ARBA" id="ARBA00022722"/>
    </source>
</evidence>
<dbReference type="EMBL" id="JBGUBD010000006">
    <property type="protein sequence ID" value="MFA9478828.1"/>
    <property type="molecule type" value="Genomic_DNA"/>
</dbReference>
<dbReference type="Pfam" id="PF01934">
    <property type="entry name" value="HepT-like"/>
    <property type="match status" value="1"/>
</dbReference>
<evidence type="ECO:0000256" key="4">
    <source>
        <dbReference type="ARBA" id="ARBA00022741"/>
    </source>
</evidence>
<keyword evidence="8" id="KW-1185">Reference proteome</keyword>
<gene>
    <name evidence="7" type="ORF">ACERK3_11040</name>
</gene>
<dbReference type="InterPro" id="IPR051813">
    <property type="entry name" value="HepT_RNase_toxin"/>
</dbReference>
<reference evidence="7 8" key="1">
    <citation type="submission" date="2024-08" db="EMBL/GenBank/DDBJ databases">
        <title>Whole-genome sequencing of halo(alkali)philic microorganisms from hypersaline lakes.</title>
        <authorList>
            <person name="Sorokin D.Y."/>
            <person name="Merkel A.Y."/>
            <person name="Messina E."/>
            <person name="Yakimov M."/>
        </authorList>
    </citation>
    <scope>NUCLEOTIDE SEQUENCE [LARGE SCALE GENOMIC DNA]</scope>
    <source>
        <strain evidence="7 8">AB-hyl4</strain>
    </source>
</reference>
<comment type="caution">
    <text evidence="7">The sequence shown here is derived from an EMBL/GenBank/DDBJ whole genome shotgun (WGS) entry which is preliminary data.</text>
</comment>
<dbReference type="PANTHER" id="PTHR34139">
    <property type="entry name" value="UPF0331 PROTEIN MJ0127"/>
    <property type="match status" value="1"/>
</dbReference>
<keyword evidence="2" id="KW-1277">Toxin-antitoxin system</keyword>
<evidence type="ECO:0000256" key="1">
    <source>
        <dbReference type="ARBA" id="ARBA00022553"/>
    </source>
</evidence>
<organism evidence="7 8">
    <name type="scientific">Natronomicrosphaera hydrolytica</name>
    <dbReference type="NCBI Taxonomy" id="3242702"/>
    <lineage>
        <taxon>Bacteria</taxon>
        <taxon>Pseudomonadati</taxon>
        <taxon>Planctomycetota</taxon>
        <taxon>Phycisphaerae</taxon>
        <taxon>Phycisphaerales</taxon>
        <taxon>Phycisphaeraceae</taxon>
        <taxon>Natronomicrosphaera</taxon>
    </lineage>
</organism>
<name>A0ABV4U5F5_9BACT</name>
<evidence type="ECO:0000256" key="5">
    <source>
        <dbReference type="ARBA" id="ARBA00022801"/>
    </source>
</evidence>
<dbReference type="InterPro" id="IPR037038">
    <property type="entry name" value="HepT-like_sf"/>
</dbReference>
<evidence type="ECO:0000313" key="7">
    <source>
        <dbReference type="EMBL" id="MFA9478828.1"/>
    </source>
</evidence>
<dbReference type="InterPro" id="IPR008201">
    <property type="entry name" value="HepT-like"/>
</dbReference>
<sequence length="113" mass="13126">MPPEDRIRLEHMLEAATKARSLAEGRQRDDLDHDEPFLMALIKYLEIIGEAAAKTTDETQRAHPAIPWRQIVGMRNRLIHVYFDVNTHLVWRTVDEDLPPLIAEIKRILAMYG</sequence>
<protein>
    <submittedName>
        <fullName evidence="7">DUF86 domain-containing protein</fullName>
    </submittedName>
</protein>
<evidence type="ECO:0000256" key="2">
    <source>
        <dbReference type="ARBA" id="ARBA00022649"/>
    </source>
</evidence>
<evidence type="ECO:0000313" key="8">
    <source>
        <dbReference type="Proteomes" id="UP001575105"/>
    </source>
</evidence>
<dbReference type="RefSeq" id="WP_425345753.1">
    <property type="nucleotide sequence ID" value="NZ_JBGUBD010000006.1"/>
</dbReference>
<accession>A0ABV4U5F5</accession>
<evidence type="ECO:0000256" key="6">
    <source>
        <dbReference type="ARBA" id="ARBA00024207"/>
    </source>
</evidence>
<keyword evidence="4" id="KW-0547">Nucleotide-binding</keyword>
<keyword evidence="5" id="KW-0378">Hydrolase</keyword>
<keyword evidence="3" id="KW-0540">Nuclease</keyword>
<dbReference type="Proteomes" id="UP001575105">
    <property type="component" value="Unassembled WGS sequence"/>
</dbReference>
<dbReference type="PANTHER" id="PTHR34139:SF1">
    <property type="entry name" value="RNASE MJ1380-RELATED"/>
    <property type="match status" value="1"/>
</dbReference>
<comment type="similarity">
    <text evidence="6">Belongs to the HepT RNase toxin family.</text>
</comment>
<proteinExistence type="inferred from homology"/>
<keyword evidence="1" id="KW-0597">Phosphoprotein</keyword>
<dbReference type="Gene3D" id="1.20.120.580">
    <property type="entry name" value="bsu32300-like"/>
    <property type="match status" value="1"/>
</dbReference>